<dbReference type="PANTHER" id="PTHR21013">
    <property type="entry name" value="ATP SYNTHASE MITOCHONDRIAL F1 COMPLEX ASSEMBLY FACTOR 2/ATP12 PROTEIN, MITOCHONDRIAL PRECURSOR"/>
    <property type="match status" value="1"/>
</dbReference>
<protein>
    <submittedName>
        <fullName evidence="4">Chaperone required for the assembly of the F1-ATPase</fullName>
    </submittedName>
</protein>
<dbReference type="Pfam" id="PF07542">
    <property type="entry name" value="ATP12"/>
    <property type="match status" value="1"/>
</dbReference>
<comment type="similarity">
    <text evidence="1">Belongs to the ATP12 family.</text>
</comment>
<proteinExistence type="inferred from homology"/>
<evidence type="ECO:0000256" key="2">
    <source>
        <dbReference type="ARBA" id="ARBA00022946"/>
    </source>
</evidence>
<organism evidence="4 5">
    <name type="scientific">Loktanella salsilacus</name>
    <dbReference type="NCBI Taxonomy" id="195913"/>
    <lineage>
        <taxon>Bacteria</taxon>
        <taxon>Pseudomonadati</taxon>
        <taxon>Pseudomonadota</taxon>
        <taxon>Alphaproteobacteria</taxon>
        <taxon>Rhodobacterales</taxon>
        <taxon>Roseobacteraceae</taxon>
        <taxon>Loktanella</taxon>
    </lineage>
</organism>
<dbReference type="RefSeq" id="WP_090189659.1">
    <property type="nucleotide sequence ID" value="NZ_CAXIDI010000007.1"/>
</dbReference>
<dbReference type="Gene3D" id="1.10.3580.10">
    <property type="entry name" value="ATP12 ATPase"/>
    <property type="match status" value="1"/>
</dbReference>
<evidence type="ECO:0000313" key="4">
    <source>
        <dbReference type="EMBL" id="SFL25652.1"/>
    </source>
</evidence>
<keyword evidence="3" id="KW-0143">Chaperone</keyword>
<dbReference type="InterPro" id="IPR023335">
    <property type="entry name" value="ATP12_ortho_dom_sf"/>
</dbReference>
<dbReference type="OrthoDB" id="9797825at2"/>
<dbReference type="InterPro" id="IPR042272">
    <property type="entry name" value="ATP12_ATP_synth-F1-assembly_N"/>
</dbReference>
<dbReference type="InterPro" id="IPR011419">
    <property type="entry name" value="ATP12_ATP_synth-F1-assembly"/>
</dbReference>
<dbReference type="EMBL" id="FOTF01000011">
    <property type="protein sequence ID" value="SFL25652.1"/>
    <property type="molecule type" value="Genomic_DNA"/>
</dbReference>
<dbReference type="PANTHER" id="PTHR21013:SF10">
    <property type="entry name" value="ATP SYNTHASE MITOCHONDRIAL F1 COMPLEX ASSEMBLY FACTOR 2"/>
    <property type="match status" value="1"/>
</dbReference>
<dbReference type="Proteomes" id="UP000199550">
    <property type="component" value="Unassembled WGS sequence"/>
</dbReference>
<dbReference type="GO" id="GO:0043461">
    <property type="term" value="P:proton-transporting ATP synthase complex assembly"/>
    <property type="evidence" value="ECO:0007669"/>
    <property type="project" value="InterPro"/>
</dbReference>
<reference evidence="5" key="1">
    <citation type="submission" date="2016-10" db="EMBL/GenBank/DDBJ databases">
        <authorList>
            <person name="Varghese N."/>
            <person name="Submissions S."/>
        </authorList>
    </citation>
    <scope>NUCLEOTIDE SEQUENCE [LARGE SCALE GENOMIC DNA]</scope>
    <source>
        <strain evidence="5">DSM 16199</strain>
    </source>
</reference>
<gene>
    <name evidence="4" type="ORF">SAMN04488004_111138</name>
</gene>
<evidence type="ECO:0000256" key="1">
    <source>
        <dbReference type="ARBA" id="ARBA00008231"/>
    </source>
</evidence>
<dbReference type="AlphaFoldDB" id="A0A1I4G6C6"/>
<keyword evidence="5" id="KW-1185">Reference proteome</keyword>
<accession>A0A1I4G6C6</accession>
<dbReference type="SUPFAM" id="SSF160909">
    <property type="entry name" value="ATP12-like"/>
    <property type="match status" value="1"/>
</dbReference>
<dbReference type="GeneID" id="97889790"/>
<dbReference type="Gene3D" id="3.30.2180.10">
    <property type="entry name" value="ATP12-like"/>
    <property type="match status" value="1"/>
</dbReference>
<evidence type="ECO:0000313" key="5">
    <source>
        <dbReference type="Proteomes" id="UP000199550"/>
    </source>
</evidence>
<keyword evidence="2" id="KW-0809">Transit peptide</keyword>
<sequence>MSDWAPKRFWTNATTVARDGGFAVDLDGRAVKTPYKQPLIMPTQAMADRVAAEWQAQGEKIDPTTMPATRAANSAIDKVTPQYADVVAMLASYGESDLLCYRAANPDVLVAAQSQAWDPWLDWSATTLQAHLHVTTGLMPIPQPAESLDRLHAHVGQFDPFALTGFHDLVQLSGSLVLAAAVASDALTPQDAWPLSRIDEDFQISQWGDDEEAAEAAAIKQQAFYDAALFLNLSRST</sequence>
<dbReference type="STRING" id="195913.SAMN04488004_111138"/>
<name>A0A1I4G6C6_9RHOB</name>
<evidence type="ECO:0000256" key="3">
    <source>
        <dbReference type="ARBA" id="ARBA00023186"/>
    </source>
</evidence>